<reference evidence="1 2" key="1">
    <citation type="submission" date="2016-04" db="EMBL/GenBank/DDBJ databases">
        <title>A degradative enzymes factory behind the ericoid mycorrhizal symbiosis.</title>
        <authorList>
            <consortium name="DOE Joint Genome Institute"/>
            <person name="Martino E."/>
            <person name="Morin E."/>
            <person name="Grelet G."/>
            <person name="Kuo A."/>
            <person name="Kohler A."/>
            <person name="Daghino S."/>
            <person name="Barry K."/>
            <person name="Choi C."/>
            <person name="Cichocki N."/>
            <person name="Clum A."/>
            <person name="Copeland A."/>
            <person name="Hainaut M."/>
            <person name="Haridas S."/>
            <person name="Labutti K."/>
            <person name="Lindquist E."/>
            <person name="Lipzen A."/>
            <person name="Khouja H.-R."/>
            <person name="Murat C."/>
            <person name="Ohm R."/>
            <person name="Olson A."/>
            <person name="Spatafora J."/>
            <person name="Veneault-Fourrey C."/>
            <person name="Henrissat B."/>
            <person name="Grigoriev I."/>
            <person name="Martin F."/>
            <person name="Perotto S."/>
        </authorList>
    </citation>
    <scope>NUCLEOTIDE SEQUENCE [LARGE SCALE GENOMIC DNA]</scope>
    <source>
        <strain evidence="1 2">E</strain>
    </source>
</reference>
<organism evidence="1 2">
    <name type="scientific">Hyaloscypha bicolor E</name>
    <dbReference type="NCBI Taxonomy" id="1095630"/>
    <lineage>
        <taxon>Eukaryota</taxon>
        <taxon>Fungi</taxon>
        <taxon>Dikarya</taxon>
        <taxon>Ascomycota</taxon>
        <taxon>Pezizomycotina</taxon>
        <taxon>Leotiomycetes</taxon>
        <taxon>Helotiales</taxon>
        <taxon>Hyaloscyphaceae</taxon>
        <taxon>Hyaloscypha</taxon>
        <taxon>Hyaloscypha bicolor</taxon>
    </lineage>
</organism>
<gene>
    <name evidence="1" type="ORF">K444DRAFT_660315</name>
</gene>
<sequence>MSRHDSQSAKALITTAIPAEITSQIIECVIADAQLLPIGGGVGMRRAHHPVASASHALRTTYLSHPYPTTAKHRTAAPIHLNLGEALYFNDLRTLAAFFQEGPGQDIALSRKVRFLSISYVDHHAATDWRRRTID</sequence>
<evidence type="ECO:0000313" key="2">
    <source>
        <dbReference type="Proteomes" id="UP000235371"/>
    </source>
</evidence>
<dbReference type="AlphaFoldDB" id="A0A2J6TNC1"/>
<name>A0A2J6TNC1_9HELO</name>
<dbReference type="RefSeq" id="XP_024741428.1">
    <property type="nucleotide sequence ID" value="XM_024886445.1"/>
</dbReference>
<dbReference type="InParanoid" id="A0A2J6TNC1"/>
<proteinExistence type="predicted"/>
<keyword evidence="2" id="KW-1185">Reference proteome</keyword>
<protein>
    <submittedName>
        <fullName evidence="1">Uncharacterized protein</fullName>
    </submittedName>
</protein>
<dbReference type="GeneID" id="36594522"/>
<dbReference type="Proteomes" id="UP000235371">
    <property type="component" value="Unassembled WGS sequence"/>
</dbReference>
<dbReference type="OrthoDB" id="3550667at2759"/>
<accession>A0A2J6TNC1</accession>
<dbReference type="EMBL" id="KZ613749">
    <property type="protein sequence ID" value="PMD64524.1"/>
    <property type="molecule type" value="Genomic_DNA"/>
</dbReference>
<evidence type="ECO:0000313" key="1">
    <source>
        <dbReference type="EMBL" id="PMD64524.1"/>
    </source>
</evidence>